<organism evidence="1 2">
    <name type="scientific">Verticillium longisporum</name>
    <name type="common">Verticillium dahliae var. longisporum</name>
    <dbReference type="NCBI Taxonomy" id="100787"/>
    <lineage>
        <taxon>Eukaryota</taxon>
        <taxon>Fungi</taxon>
        <taxon>Dikarya</taxon>
        <taxon>Ascomycota</taxon>
        <taxon>Pezizomycotina</taxon>
        <taxon>Sordariomycetes</taxon>
        <taxon>Hypocreomycetidae</taxon>
        <taxon>Glomerellales</taxon>
        <taxon>Plectosphaerellaceae</taxon>
        <taxon>Verticillium</taxon>
    </lineage>
</organism>
<protein>
    <submittedName>
        <fullName evidence="1">Uncharacterized protein</fullName>
    </submittedName>
</protein>
<reference evidence="2" key="1">
    <citation type="submission" date="2015-05" db="EMBL/GenBank/DDBJ databases">
        <authorList>
            <person name="Fogelqvist Johan"/>
        </authorList>
    </citation>
    <scope>NUCLEOTIDE SEQUENCE [LARGE SCALE GENOMIC DNA]</scope>
</reference>
<name>A0A0G4KXV9_VERLO</name>
<dbReference type="EMBL" id="CVQI01005224">
    <property type="protein sequence ID" value="CRK14613.1"/>
    <property type="molecule type" value="Genomic_DNA"/>
</dbReference>
<dbReference type="AlphaFoldDB" id="A0A0G4KXV9"/>
<evidence type="ECO:0000313" key="1">
    <source>
        <dbReference type="EMBL" id="CRK14613.1"/>
    </source>
</evidence>
<dbReference type="Proteomes" id="UP000045706">
    <property type="component" value="Unassembled WGS sequence"/>
</dbReference>
<gene>
    <name evidence="1" type="ORF">BN1723_010396</name>
</gene>
<evidence type="ECO:0000313" key="2">
    <source>
        <dbReference type="Proteomes" id="UP000045706"/>
    </source>
</evidence>
<accession>A0A0G4KXV9</accession>
<sequence>MLEKWVAAGNTEKVRPSTNGRCIDQPGGENGAHLTLCGQLSRLASGGGRTSEAMPEPGGERRAQFACRRRGTHTGYMWTAALGQLAPVIGWSCMRLRGMGMESNGWRATVFESEGTTISLRLAQGAFQEGTSDRERIW</sequence>
<proteinExistence type="predicted"/>